<dbReference type="InterPro" id="IPR043136">
    <property type="entry name" value="B30.2/SPRY_sf"/>
</dbReference>
<evidence type="ECO:0000313" key="4">
    <source>
        <dbReference type="EMBL" id="KAJ1134745.1"/>
    </source>
</evidence>
<dbReference type="PRINTS" id="PR01407">
    <property type="entry name" value="BUTYPHLNCDUF"/>
</dbReference>
<evidence type="ECO:0000256" key="2">
    <source>
        <dbReference type="SAM" id="Coils"/>
    </source>
</evidence>
<dbReference type="AlphaFoldDB" id="A0AAV7Q3J9"/>
<dbReference type="InterPro" id="IPR006574">
    <property type="entry name" value="PRY"/>
</dbReference>
<comment type="caution">
    <text evidence="4">The sequence shown here is derived from an EMBL/GenBank/DDBJ whole genome shotgun (WGS) entry which is preliminary data.</text>
</comment>
<feature type="coiled-coil region" evidence="2">
    <location>
        <begin position="21"/>
        <end position="63"/>
    </location>
</feature>
<feature type="domain" description="SPRY-associated" evidence="3">
    <location>
        <begin position="149"/>
        <end position="173"/>
    </location>
</feature>
<dbReference type="SUPFAM" id="SSF49899">
    <property type="entry name" value="Concanavalin A-like lectins/glucanases"/>
    <property type="match status" value="1"/>
</dbReference>
<dbReference type="Pfam" id="PF13765">
    <property type="entry name" value="PRY"/>
    <property type="match status" value="1"/>
</dbReference>
<accession>A0AAV7Q3J9</accession>
<dbReference type="InterPro" id="IPR003879">
    <property type="entry name" value="Butyrophylin_SPRY"/>
</dbReference>
<organism evidence="4 5">
    <name type="scientific">Pleurodeles waltl</name>
    <name type="common">Iberian ribbed newt</name>
    <dbReference type="NCBI Taxonomy" id="8319"/>
    <lineage>
        <taxon>Eukaryota</taxon>
        <taxon>Metazoa</taxon>
        <taxon>Chordata</taxon>
        <taxon>Craniata</taxon>
        <taxon>Vertebrata</taxon>
        <taxon>Euteleostomi</taxon>
        <taxon>Amphibia</taxon>
        <taxon>Batrachia</taxon>
        <taxon>Caudata</taxon>
        <taxon>Salamandroidea</taxon>
        <taxon>Salamandridae</taxon>
        <taxon>Pleurodelinae</taxon>
        <taxon>Pleurodeles</taxon>
    </lineage>
</organism>
<dbReference type="Proteomes" id="UP001066276">
    <property type="component" value="Chromosome 6"/>
</dbReference>
<keyword evidence="5" id="KW-1185">Reference proteome</keyword>
<gene>
    <name evidence="4" type="ORF">NDU88_001192</name>
</gene>
<dbReference type="InterPro" id="IPR050143">
    <property type="entry name" value="TRIM/RBCC"/>
</dbReference>
<evidence type="ECO:0000313" key="5">
    <source>
        <dbReference type="Proteomes" id="UP001066276"/>
    </source>
</evidence>
<dbReference type="InterPro" id="IPR013320">
    <property type="entry name" value="ConA-like_dom_sf"/>
</dbReference>
<name>A0AAV7Q3J9_PLEWA</name>
<evidence type="ECO:0000256" key="1">
    <source>
        <dbReference type="ARBA" id="ARBA00023054"/>
    </source>
</evidence>
<protein>
    <recommendedName>
        <fullName evidence="3">SPRY-associated domain-containing protein</fullName>
    </recommendedName>
</protein>
<sequence length="173" mass="20516">MMWFVWLLMKEIFKNQTKKILNTFELLKQFLEKEKKQLLSKLEEEHEEKMTKIRKNLSKLEKLQSTHQALITEMEGKCLQQDVELLKDVQIILGRCDYMKTEKPQEDAAVQQTLQSRKNVSLQDMLLELKETIPVELESRYMKTYATEVTLDPDTANRWLILSEDGRSVRHGD</sequence>
<proteinExistence type="predicted"/>
<keyword evidence="1 2" id="KW-0175">Coiled coil</keyword>
<dbReference type="PANTHER" id="PTHR24103">
    <property type="entry name" value="E3 UBIQUITIN-PROTEIN LIGASE TRIM"/>
    <property type="match status" value="1"/>
</dbReference>
<evidence type="ECO:0000259" key="3">
    <source>
        <dbReference type="Pfam" id="PF13765"/>
    </source>
</evidence>
<dbReference type="EMBL" id="JANPWB010000010">
    <property type="protein sequence ID" value="KAJ1134745.1"/>
    <property type="molecule type" value="Genomic_DNA"/>
</dbReference>
<reference evidence="4" key="1">
    <citation type="journal article" date="2022" name="bioRxiv">
        <title>Sequencing and chromosome-scale assembly of the giantPleurodeles waltlgenome.</title>
        <authorList>
            <person name="Brown T."/>
            <person name="Elewa A."/>
            <person name="Iarovenko S."/>
            <person name="Subramanian E."/>
            <person name="Araus A.J."/>
            <person name="Petzold A."/>
            <person name="Susuki M."/>
            <person name="Suzuki K.-i.T."/>
            <person name="Hayashi T."/>
            <person name="Toyoda A."/>
            <person name="Oliveira C."/>
            <person name="Osipova E."/>
            <person name="Leigh N.D."/>
            <person name="Simon A."/>
            <person name="Yun M.H."/>
        </authorList>
    </citation>
    <scope>NUCLEOTIDE SEQUENCE</scope>
    <source>
        <strain evidence="4">20211129_DDA</strain>
        <tissue evidence="4">Liver</tissue>
    </source>
</reference>
<dbReference type="Gene3D" id="2.60.120.920">
    <property type="match status" value="1"/>
</dbReference>